<organism evidence="7">
    <name type="scientific">Telmatobacter sp. DSM 110680</name>
    <dbReference type="NCBI Taxonomy" id="3036704"/>
    <lineage>
        <taxon>Bacteria</taxon>
        <taxon>Pseudomonadati</taxon>
        <taxon>Acidobacteriota</taxon>
        <taxon>Terriglobia</taxon>
        <taxon>Terriglobales</taxon>
        <taxon>Acidobacteriaceae</taxon>
        <taxon>Telmatobacter</taxon>
    </lineage>
</organism>
<dbReference type="InterPro" id="IPR003961">
    <property type="entry name" value="FN3_dom"/>
</dbReference>
<dbReference type="InterPro" id="IPR013783">
    <property type="entry name" value="Ig-like_fold"/>
</dbReference>
<feature type="domain" description="Fibronectin type-III" evidence="6">
    <location>
        <begin position="816"/>
        <end position="908"/>
    </location>
</feature>
<dbReference type="Pfam" id="PF22544">
    <property type="entry name" value="HYDIN_VesB_CFA65-like_Ig"/>
    <property type="match status" value="2"/>
</dbReference>
<keyword evidence="4" id="KW-0969">Cilium</keyword>
<dbReference type="EMBL" id="CP121196">
    <property type="protein sequence ID" value="XBH15638.1"/>
    <property type="molecule type" value="Genomic_DNA"/>
</dbReference>
<gene>
    <name evidence="7" type="ORF">P8935_13775</name>
</gene>
<dbReference type="InterPro" id="IPR052614">
    <property type="entry name" value="CFAP65"/>
</dbReference>
<dbReference type="InterPro" id="IPR053879">
    <property type="entry name" value="HYDIN_VesB_CFA65-like_Ig"/>
</dbReference>
<dbReference type="RefSeq" id="WP_348260872.1">
    <property type="nucleotide sequence ID" value="NZ_CP121196.1"/>
</dbReference>
<accession>A0AAU7DD25</accession>
<dbReference type="Pfam" id="PF15780">
    <property type="entry name" value="ASH"/>
    <property type="match status" value="1"/>
</dbReference>
<dbReference type="InterPro" id="IPR031549">
    <property type="entry name" value="ASH"/>
</dbReference>
<evidence type="ECO:0000256" key="5">
    <source>
        <dbReference type="ARBA" id="ARBA00023273"/>
    </source>
</evidence>
<keyword evidence="5" id="KW-0966">Cell projection</keyword>
<evidence type="ECO:0000256" key="2">
    <source>
        <dbReference type="ARBA" id="ARBA00004496"/>
    </source>
</evidence>
<dbReference type="CDD" id="cd00063">
    <property type="entry name" value="FN3"/>
    <property type="match status" value="1"/>
</dbReference>
<evidence type="ECO:0000256" key="1">
    <source>
        <dbReference type="ARBA" id="ARBA00004138"/>
    </source>
</evidence>
<evidence type="ECO:0000256" key="3">
    <source>
        <dbReference type="ARBA" id="ARBA00022490"/>
    </source>
</evidence>
<proteinExistence type="predicted"/>
<dbReference type="InterPro" id="IPR054090">
    <property type="entry name" value="Cep192_Spd-2-like_dom"/>
</dbReference>
<reference evidence="7" key="1">
    <citation type="submission" date="2023-03" db="EMBL/GenBank/DDBJ databases">
        <title>Edaphobacter sp.</title>
        <authorList>
            <person name="Huber K.J."/>
            <person name="Papendorf J."/>
            <person name="Pilke C."/>
            <person name="Bunk B."/>
            <person name="Sproeer C."/>
            <person name="Pester M."/>
        </authorList>
    </citation>
    <scope>NUCLEOTIDE SEQUENCE</scope>
    <source>
        <strain evidence="7">DSM 110680</strain>
    </source>
</reference>
<dbReference type="PANTHER" id="PTHR46127">
    <property type="entry name" value="CILIA- AND FLAGELLA-ASSOCIATED PROTEIN 65"/>
    <property type="match status" value="1"/>
</dbReference>
<dbReference type="InterPro" id="IPR036116">
    <property type="entry name" value="FN3_sf"/>
</dbReference>
<dbReference type="Gene3D" id="2.60.40.10">
    <property type="entry name" value="Immunoglobulins"/>
    <property type="match status" value="5"/>
</dbReference>
<comment type="subcellular location">
    <subcellularLocation>
        <location evidence="1">Cell projection</location>
        <location evidence="1">Cilium</location>
    </subcellularLocation>
    <subcellularLocation>
        <location evidence="2">Cytoplasm</location>
    </subcellularLocation>
</comment>
<dbReference type="PROSITE" id="PS50853">
    <property type="entry name" value="FN3"/>
    <property type="match status" value="1"/>
</dbReference>
<evidence type="ECO:0000256" key="4">
    <source>
        <dbReference type="ARBA" id="ARBA00023069"/>
    </source>
</evidence>
<evidence type="ECO:0000259" key="6">
    <source>
        <dbReference type="PROSITE" id="PS50853"/>
    </source>
</evidence>
<dbReference type="Pfam" id="PF22073">
    <property type="entry name" value="Cep192_D4"/>
    <property type="match status" value="1"/>
</dbReference>
<dbReference type="AlphaFoldDB" id="A0AAU7DD25"/>
<sequence>MALTLGLSGCGADTKPFSSSAPSLVVSPATVDFGDVSVGQPTFRYVAISNSGTSSLEIAQLTTTSSNFVVEGGALPTTLEPSRSITVKVSYDPGTATDSVGQLSVNAMTSTKLNVTGAVKLHGKGSNSSSASLTGLSCASSSMIAAGSDSCNVTLSAPAPSGGLTVNLASSSSVVSVPTSVSVPSGATSTSFTANVSSVSTSQTVKLTATEGSVTKTTSINLTGPASQLAPSISAFACGSSSFTGAGTTSCTVSLTSPAPSSGLTVTLVSNDSAVTLPGSLTVSSGASSASLTAQVKSVSTSQTATISASANGTSQSYAMQLNAAVPALSLSATSLSFGNVTVGTAVTKSVTATSSGTVALTVNSDSISGTGFSVSGGTFPATLNPGQAMVLTVQFDPTTASASTGQLTISSNAATANVSLGGTGTTTTPTVSALSCTNNSITGSLADGCTVNLSGPAPTGGLSVSLASNNSSVTVPGSVAVPAGASTATFTANVASVSTAQTATLTANENGSSQSFALQLNAATPALTLSATSLSFGNVAVGTAVTKSVTITSSGTVAVTINSDSISGSGFSVSGGSFPATLNPGQAAVVTVQFDPTTASASTGQLTISSNAPNTTVSLSGTGTTITPTVSALACSSTSITGSLADNCTVSLSGSAPTGGVSVSITSSGSAVTVPVSITVPATATSASFTANVSAVTSAQTITLTAASGSTSQSASLQLNAATPALSLNATSIAFGPIVINNATTQTVTMTSTGTAPVTVNAVTVTGSGFTVTPVSLPATLNPGQTMNITMTFDPTATGPATGQLTVSSNSSANSTATVALSGTGNPHQVLLNWGAPSGTSDPIAGYNIYRALGGTTSFAVVNSMDVLTAFTDSNVQSGQSYEYYVTSVDSTGVESTPSNTTTVTVP</sequence>
<dbReference type="NCBIfam" id="NF012200">
    <property type="entry name" value="choice_anch_D"/>
    <property type="match status" value="4"/>
</dbReference>
<dbReference type="PANTHER" id="PTHR46127:SF1">
    <property type="entry name" value="CILIA- AND FLAGELLA-ASSOCIATED PROTEIN 65"/>
    <property type="match status" value="1"/>
</dbReference>
<keyword evidence="3" id="KW-0963">Cytoplasm</keyword>
<name>A0AAU7DD25_9BACT</name>
<dbReference type="GO" id="GO:0005737">
    <property type="term" value="C:cytoplasm"/>
    <property type="evidence" value="ECO:0007669"/>
    <property type="project" value="UniProtKB-SubCell"/>
</dbReference>
<dbReference type="SUPFAM" id="SSF49265">
    <property type="entry name" value="Fibronectin type III"/>
    <property type="match status" value="1"/>
</dbReference>
<protein>
    <submittedName>
        <fullName evidence="7">Choice-of-anchor D domain-containing protein</fullName>
    </submittedName>
</protein>
<evidence type="ECO:0000313" key="7">
    <source>
        <dbReference type="EMBL" id="XBH15638.1"/>
    </source>
</evidence>